<dbReference type="Proteomes" id="UP001595797">
    <property type="component" value="Unassembled WGS sequence"/>
</dbReference>
<evidence type="ECO:0000313" key="4">
    <source>
        <dbReference type="Proteomes" id="UP001595797"/>
    </source>
</evidence>
<accession>A0ABV9TKG0</accession>
<organism evidence="3 4">
    <name type="scientific">Kocuria oceani</name>
    <dbReference type="NCBI Taxonomy" id="988827"/>
    <lineage>
        <taxon>Bacteria</taxon>
        <taxon>Bacillati</taxon>
        <taxon>Actinomycetota</taxon>
        <taxon>Actinomycetes</taxon>
        <taxon>Micrococcales</taxon>
        <taxon>Micrococcaceae</taxon>
        <taxon>Kocuria</taxon>
    </lineage>
</organism>
<keyword evidence="2" id="KW-1133">Transmembrane helix</keyword>
<keyword evidence="2" id="KW-0812">Transmembrane</keyword>
<proteinExistence type="predicted"/>
<comment type="caution">
    <text evidence="3">The sequence shown here is derived from an EMBL/GenBank/DDBJ whole genome shotgun (WGS) entry which is preliminary data.</text>
</comment>
<dbReference type="RefSeq" id="WP_277551874.1">
    <property type="nucleotide sequence ID" value="NZ_JARAMH010000015.1"/>
</dbReference>
<sequence>MTEPPGVTDIANLLVAATALVVALISGTYTWRAFALQRQSTSTAGLDFLHAERHEEIREVLPNEENPTRPLTKVSPRPYYVSVILSRGPGVRYGAQGAVWGKGAFKVLTPQVQVWGPDHSGIEFELKRGAKEEWENVYCGVVWETPRMFKKGFTTDGYRMKLPSPTEPFKSFDAEQWNARKQQWVPIKKDAKTNEPDPLVGAADTGRSFNGQLTDRHPDYDPIEALKNAFRNRNTGNE</sequence>
<protein>
    <submittedName>
        <fullName evidence="3">Uncharacterized protein</fullName>
    </submittedName>
</protein>
<evidence type="ECO:0000313" key="3">
    <source>
        <dbReference type="EMBL" id="MFC4904084.1"/>
    </source>
</evidence>
<feature type="transmembrane region" description="Helical" evidence="2">
    <location>
        <begin position="12"/>
        <end position="31"/>
    </location>
</feature>
<evidence type="ECO:0000256" key="2">
    <source>
        <dbReference type="SAM" id="Phobius"/>
    </source>
</evidence>
<reference evidence="4" key="1">
    <citation type="journal article" date="2019" name="Int. J. Syst. Evol. Microbiol.">
        <title>The Global Catalogue of Microorganisms (GCM) 10K type strain sequencing project: providing services to taxonomists for standard genome sequencing and annotation.</title>
        <authorList>
            <consortium name="The Broad Institute Genomics Platform"/>
            <consortium name="The Broad Institute Genome Sequencing Center for Infectious Disease"/>
            <person name="Wu L."/>
            <person name="Ma J."/>
        </authorList>
    </citation>
    <scope>NUCLEOTIDE SEQUENCE [LARGE SCALE GENOMIC DNA]</scope>
    <source>
        <strain evidence="4">CGMCC 4.6946</strain>
    </source>
</reference>
<name>A0ABV9TKG0_9MICC</name>
<keyword evidence="4" id="KW-1185">Reference proteome</keyword>
<dbReference type="EMBL" id="JBHSIW010000014">
    <property type="protein sequence ID" value="MFC4904084.1"/>
    <property type="molecule type" value="Genomic_DNA"/>
</dbReference>
<keyword evidence="2" id="KW-0472">Membrane</keyword>
<feature type="region of interest" description="Disordered" evidence="1">
    <location>
        <begin position="191"/>
        <end position="220"/>
    </location>
</feature>
<evidence type="ECO:0000256" key="1">
    <source>
        <dbReference type="SAM" id="MobiDB-lite"/>
    </source>
</evidence>
<gene>
    <name evidence="3" type="ORF">ACFPCS_10960</name>
</gene>